<comment type="caution">
    <text evidence="1">The sequence shown here is derived from an EMBL/GenBank/DDBJ whole genome shotgun (WGS) entry which is preliminary data.</text>
</comment>
<dbReference type="Proteomes" id="UP000444721">
    <property type="component" value="Unassembled WGS sequence"/>
</dbReference>
<dbReference type="SUPFAM" id="SSF52540">
    <property type="entry name" value="P-loop containing nucleoside triphosphate hydrolases"/>
    <property type="match status" value="1"/>
</dbReference>
<dbReference type="InterPro" id="IPR027417">
    <property type="entry name" value="P-loop_NTPase"/>
</dbReference>
<dbReference type="OMA" id="NESAHEQ"/>
<protein>
    <submittedName>
        <fullName evidence="1">Uncharacterized protein</fullName>
    </submittedName>
</protein>
<dbReference type="VEuPathDB" id="AmoebaDB:NfTy_048110"/>
<dbReference type="AlphaFoldDB" id="A0A6A5B397"/>
<keyword evidence="2" id="KW-1185">Reference proteome</keyword>
<evidence type="ECO:0000313" key="1">
    <source>
        <dbReference type="EMBL" id="KAF0972607.1"/>
    </source>
</evidence>
<proteinExistence type="predicted"/>
<dbReference type="VEuPathDB" id="AmoebaDB:NF0126950"/>
<dbReference type="OrthoDB" id="10493476at2759"/>
<evidence type="ECO:0000313" key="2">
    <source>
        <dbReference type="Proteomes" id="UP000444721"/>
    </source>
</evidence>
<dbReference type="RefSeq" id="XP_044557321.1">
    <property type="nucleotide sequence ID" value="XM_044712753.1"/>
</dbReference>
<accession>A0A6A5B397</accession>
<dbReference type="Gene3D" id="3.40.50.300">
    <property type="entry name" value="P-loop containing nucleotide triphosphate hydrolases"/>
    <property type="match status" value="1"/>
</dbReference>
<organism evidence="1 2">
    <name type="scientific">Naegleria fowleri</name>
    <name type="common">Brain eating amoeba</name>
    <dbReference type="NCBI Taxonomy" id="5763"/>
    <lineage>
        <taxon>Eukaryota</taxon>
        <taxon>Discoba</taxon>
        <taxon>Heterolobosea</taxon>
        <taxon>Tetramitia</taxon>
        <taxon>Eutetramitia</taxon>
        <taxon>Vahlkampfiidae</taxon>
        <taxon>Naegleria</taxon>
    </lineage>
</organism>
<name>A0A6A5B397_NAEFO</name>
<dbReference type="EMBL" id="VFQX01000066">
    <property type="protein sequence ID" value="KAF0972607.1"/>
    <property type="molecule type" value="Genomic_DNA"/>
</dbReference>
<sequence length="439" mass="50775">MTLLSSQPDVFYNEVAKFMNSLDIYHLCVGFLQLLKKMKSVSESSFSSIIIHEFLDHYGYKQFKSRSQRVYARVACQVLHERSLKKNLISSKHHSSMWWIVNESAHEQMAEYYRVLSFEIFNQNSEENESLMDVKLKLLKQFPKLIHNDTFKEDMSLFEMYDQFLKFEIRYLKSNYWKFSKHTALTDSYGIGVVLQDQVMDMNIAIYGHEKSGKREMIRSYCTNAFGGNNETDDFDSTQTCNVMIDGYVFCVKMSAFSIHTMIPLVTTHTLASRQAINSQQDALENNLCNNNENTNMTVPEAVIFVYDCTKHFTERNISTTPSTSTSVNALLREHELQMKLLPALRKLVMTYPFTPIVVAMSKIDLLILDDNNYSCSDELSSLYEVLNEFPHVVQVVGFSALTQEGLKSCFDEAYKAAIKARYQCSYDPKKKDKKCEIQ</sequence>
<dbReference type="VEuPathDB" id="AmoebaDB:FDP41_008856"/>
<gene>
    <name evidence="1" type="ORF">FDP41_008856</name>
</gene>
<dbReference type="GeneID" id="68116073"/>
<reference evidence="1 2" key="1">
    <citation type="journal article" date="2019" name="Sci. Rep.">
        <title>Nanopore sequencing improves the draft genome of the human pathogenic amoeba Naegleria fowleri.</title>
        <authorList>
            <person name="Liechti N."/>
            <person name="Schurch N."/>
            <person name="Bruggmann R."/>
            <person name="Wittwer M."/>
        </authorList>
    </citation>
    <scope>NUCLEOTIDE SEQUENCE [LARGE SCALE GENOMIC DNA]</scope>
    <source>
        <strain evidence="1 2">ATCC 30894</strain>
    </source>
</reference>